<dbReference type="PANTHER" id="PTHR11008">
    <property type="entry name" value="PROTEIN TAKEOUT-LIKE PROTEIN"/>
    <property type="match status" value="1"/>
</dbReference>
<gene>
    <name evidence="2" type="ORF">PUN28_014602</name>
</gene>
<dbReference type="EMBL" id="JADYXP020000015">
    <property type="protein sequence ID" value="KAL0109681.1"/>
    <property type="molecule type" value="Genomic_DNA"/>
</dbReference>
<organism evidence="2 3">
    <name type="scientific">Cardiocondyla obscurior</name>
    <dbReference type="NCBI Taxonomy" id="286306"/>
    <lineage>
        <taxon>Eukaryota</taxon>
        <taxon>Metazoa</taxon>
        <taxon>Ecdysozoa</taxon>
        <taxon>Arthropoda</taxon>
        <taxon>Hexapoda</taxon>
        <taxon>Insecta</taxon>
        <taxon>Pterygota</taxon>
        <taxon>Neoptera</taxon>
        <taxon>Endopterygota</taxon>
        <taxon>Hymenoptera</taxon>
        <taxon>Apocrita</taxon>
        <taxon>Aculeata</taxon>
        <taxon>Formicoidea</taxon>
        <taxon>Formicidae</taxon>
        <taxon>Myrmicinae</taxon>
        <taxon>Cardiocondyla</taxon>
    </lineage>
</organism>
<evidence type="ECO:0000256" key="1">
    <source>
        <dbReference type="SAM" id="SignalP"/>
    </source>
</evidence>
<name>A0AAW2F579_9HYME</name>
<protein>
    <submittedName>
        <fullName evidence="2">Uncharacterized protein</fullName>
    </submittedName>
</protein>
<dbReference type="AlphaFoldDB" id="A0AAW2F579"/>
<dbReference type="InterPro" id="IPR038606">
    <property type="entry name" value="To_sf"/>
</dbReference>
<sequence>MKLVVFGLILICCNVWAAEKNGKYVCISSYCIIFVIYFSKEINKFLFLVTDKYASDLIEGFLKRFKDVLKTGSDKIGIPVLDPYNSDKLEFNVNEETIKLDALLTNVKVNGLSEYDIINGDFKLDLPNVLLNVQLSWPRISASTGYRMNGKIDMFEIYGDGGIKFAARGLAFKANVTLEIEGGIIKGYLKVKDIKLELSLTSLDLTATGLYNNEELSRILSAIISDMAPQLIGEEIIADKISLFVGNQLDSFLANKTLSDLLDLISNTI</sequence>
<evidence type="ECO:0000313" key="3">
    <source>
        <dbReference type="Proteomes" id="UP001430953"/>
    </source>
</evidence>
<dbReference type="InterPro" id="IPR010562">
    <property type="entry name" value="Haemolymph_juvenile_hormone-bd"/>
</dbReference>
<evidence type="ECO:0000313" key="2">
    <source>
        <dbReference type="EMBL" id="KAL0109681.1"/>
    </source>
</evidence>
<dbReference type="PANTHER" id="PTHR11008:SF9">
    <property type="entry name" value="PROTEIN TAKEOUT-LIKE PROTEIN"/>
    <property type="match status" value="1"/>
</dbReference>
<keyword evidence="1" id="KW-0732">Signal</keyword>
<feature type="chain" id="PRO_5043497982" evidence="1">
    <location>
        <begin position="18"/>
        <end position="269"/>
    </location>
</feature>
<dbReference type="SMART" id="SM00700">
    <property type="entry name" value="JHBP"/>
    <property type="match status" value="1"/>
</dbReference>
<proteinExistence type="predicted"/>
<reference evidence="2 3" key="1">
    <citation type="submission" date="2023-03" db="EMBL/GenBank/DDBJ databases">
        <title>High recombination rates correlate with genetic variation in Cardiocondyla obscurior ants.</title>
        <authorList>
            <person name="Errbii M."/>
        </authorList>
    </citation>
    <scope>NUCLEOTIDE SEQUENCE [LARGE SCALE GENOMIC DNA]</scope>
    <source>
        <strain evidence="2">Alpha-2009</strain>
        <tissue evidence="2">Whole body</tissue>
    </source>
</reference>
<feature type="signal peptide" evidence="1">
    <location>
        <begin position="1"/>
        <end position="17"/>
    </location>
</feature>
<keyword evidence="3" id="KW-1185">Reference proteome</keyword>
<dbReference type="Gene3D" id="3.15.10.30">
    <property type="entry name" value="Haemolymph juvenile hormone binding protein"/>
    <property type="match status" value="1"/>
</dbReference>
<dbReference type="Proteomes" id="UP001430953">
    <property type="component" value="Unassembled WGS sequence"/>
</dbReference>
<accession>A0AAW2F579</accession>
<comment type="caution">
    <text evidence="2">The sequence shown here is derived from an EMBL/GenBank/DDBJ whole genome shotgun (WGS) entry which is preliminary data.</text>
</comment>
<dbReference type="Pfam" id="PF06585">
    <property type="entry name" value="JHBP"/>
    <property type="match status" value="1"/>
</dbReference>